<proteinExistence type="predicted"/>
<organism evidence="2 3">
    <name type="scientific">Gossypium anomalum</name>
    <dbReference type="NCBI Taxonomy" id="47600"/>
    <lineage>
        <taxon>Eukaryota</taxon>
        <taxon>Viridiplantae</taxon>
        <taxon>Streptophyta</taxon>
        <taxon>Embryophyta</taxon>
        <taxon>Tracheophyta</taxon>
        <taxon>Spermatophyta</taxon>
        <taxon>Magnoliopsida</taxon>
        <taxon>eudicotyledons</taxon>
        <taxon>Gunneridae</taxon>
        <taxon>Pentapetalae</taxon>
        <taxon>rosids</taxon>
        <taxon>malvids</taxon>
        <taxon>Malvales</taxon>
        <taxon>Malvaceae</taxon>
        <taxon>Malvoideae</taxon>
        <taxon>Gossypium</taxon>
    </lineage>
</organism>
<name>A0A8J6CMV1_9ROSI</name>
<dbReference type="InterPro" id="IPR000477">
    <property type="entry name" value="RT_dom"/>
</dbReference>
<evidence type="ECO:0000313" key="3">
    <source>
        <dbReference type="Proteomes" id="UP000701853"/>
    </source>
</evidence>
<protein>
    <recommendedName>
        <fullName evidence="1">Reverse transcriptase domain-containing protein</fullName>
    </recommendedName>
</protein>
<keyword evidence="3" id="KW-1185">Reference proteome</keyword>
<gene>
    <name evidence="2" type="ORF">CXB51_035799</name>
</gene>
<accession>A0A8J6CMV1</accession>
<feature type="domain" description="Reverse transcriptase" evidence="1">
    <location>
        <begin position="216"/>
        <end position="396"/>
    </location>
</feature>
<dbReference type="AlphaFoldDB" id="A0A8J6CMV1"/>
<dbReference type="SUPFAM" id="SSF56672">
    <property type="entry name" value="DNA/RNA polymerases"/>
    <property type="match status" value="1"/>
</dbReference>
<reference evidence="2 3" key="1">
    <citation type="journal article" date="2021" name="bioRxiv">
        <title>The Gossypium anomalum genome as a resource for cotton improvement and evolutionary analysis of hybrid incompatibility.</title>
        <authorList>
            <person name="Grover C.E."/>
            <person name="Yuan D."/>
            <person name="Arick M.A."/>
            <person name="Miller E.R."/>
            <person name="Hu G."/>
            <person name="Peterson D.G."/>
            <person name="Wendel J.F."/>
            <person name="Udall J.A."/>
        </authorList>
    </citation>
    <scope>NUCLEOTIDE SEQUENCE [LARGE SCALE GENOMIC DNA]</scope>
    <source>
        <strain evidence="2">JFW-Udall</strain>
        <tissue evidence="2">Leaf</tissue>
    </source>
</reference>
<evidence type="ECO:0000313" key="2">
    <source>
        <dbReference type="EMBL" id="KAG8473558.1"/>
    </source>
</evidence>
<dbReference type="PANTHER" id="PTHR24559:SF436">
    <property type="entry name" value="RNA-DIRECTED DNA POLYMERASE HOMOLOG"/>
    <property type="match status" value="1"/>
</dbReference>
<dbReference type="Pfam" id="PF00078">
    <property type="entry name" value="RVT_1"/>
    <property type="match status" value="1"/>
</dbReference>
<dbReference type="PROSITE" id="PS50878">
    <property type="entry name" value="RT_POL"/>
    <property type="match status" value="1"/>
</dbReference>
<dbReference type="PANTHER" id="PTHR24559">
    <property type="entry name" value="TRANSPOSON TY3-I GAG-POL POLYPROTEIN"/>
    <property type="match status" value="1"/>
</dbReference>
<dbReference type="Proteomes" id="UP000701853">
    <property type="component" value="Chromosome 13"/>
</dbReference>
<dbReference type="Gene3D" id="3.10.10.10">
    <property type="entry name" value="HIV Type 1 Reverse Transcriptase, subunit A, domain 1"/>
    <property type="match status" value="1"/>
</dbReference>
<dbReference type="InterPro" id="IPR043128">
    <property type="entry name" value="Rev_trsase/Diguanyl_cyclase"/>
</dbReference>
<dbReference type="Gene3D" id="3.30.70.270">
    <property type="match status" value="2"/>
</dbReference>
<dbReference type="CDD" id="cd01647">
    <property type="entry name" value="RT_LTR"/>
    <property type="match status" value="1"/>
</dbReference>
<dbReference type="OrthoDB" id="1701144at2759"/>
<dbReference type="InterPro" id="IPR053134">
    <property type="entry name" value="RNA-dir_DNA_polymerase"/>
</dbReference>
<dbReference type="InterPro" id="IPR043502">
    <property type="entry name" value="DNA/RNA_pol_sf"/>
</dbReference>
<dbReference type="EMBL" id="JAHUZN010000013">
    <property type="protein sequence ID" value="KAG8473558.1"/>
    <property type="molecule type" value="Genomic_DNA"/>
</dbReference>
<dbReference type="InterPro" id="IPR021109">
    <property type="entry name" value="Peptidase_aspartic_dom_sf"/>
</dbReference>
<sequence>MGDVNERIDDVNDRVTDGLYSMKEQQRDYVLDSVQKLTGRDDAIRAMMTTLKEEITKLKGELIIYKATLGNGGFAAVASKPNVDVSKPKEFKETRWVETMGEARVVTSRSPRAYQCHAALSAIKEMEEVDEIGNNLGSILGGVKDKTSHGLMFVDIVVAGKELSTLVDTDVSDLFMSEEVAHKLGLNIQNKLGRIKTGCNAPKLPKSLPLKWEVDHKIELVSNMMLLAKTPYLLFSKETYESLRMCIDYRDLNKITMKNRYPIPFITDLFNQFSSARWFTKLGLRLGYHQVQITEEDELKTASVMRYGSYEFLVMPFGLTNAPATFCTLMNKILEPFIYCSVVVYFDDIVVYSRLLDEHMEHLREVFQILKENKLFANEEKYSFAQQEVPFLGHIVRGGKIRVDERKIWAIVKWEPPTKVTELKSFLGLANYY</sequence>
<dbReference type="Gene3D" id="2.40.70.10">
    <property type="entry name" value="Acid Proteases"/>
    <property type="match status" value="1"/>
</dbReference>
<evidence type="ECO:0000259" key="1">
    <source>
        <dbReference type="PROSITE" id="PS50878"/>
    </source>
</evidence>
<comment type="caution">
    <text evidence="2">The sequence shown here is derived from an EMBL/GenBank/DDBJ whole genome shotgun (WGS) entry which is preliminary data.</text>
</comment>